<dbReference type="Pfam" id="PF12796">
    <property type="entry name" value="Ank_2"/>
    <property type="match status" value="1"/>
</dbReference>
<evidence type="ECO:0000256" key="3">
    <source>
        <dbReference type="PROSITE-ProRule" id="PRU00023"/>
    </source>
</evidence>
<dbReference type="PANTHER" id="PTHR24189:SF50">
    <property type="entry name" value="ANKYRIN REPEAT AND SOCS BOX PROTEIN 2"/>
    <property type="match status" value="1"/>
</dbReference>
<dbReference type="PANTHER" id="PTHR24189">
    <property type="entry name" value="MYOTROPHIN"/>
    <property type="match status" value="1"/>
</dbReference>
<name>A0A9P9E938_9HYPO</name>
<evidence type="ECO:0000313" key="6">
    <source>
        <dbReference type="Proteomes" id="UP000717696"/>
    </source>
</evidence>
<evidence type="ECO:0000256" key="4">
    <source>
        <dbReference type="SAM" id="MobiDB-lite"/>
    </source>
</evidence>
<dbReference type="AlphaFoldDB" id="A0A9P9E938"/>
<comment type="caution">
    <text evidence="5">The sequence shown here is derived from an EMBL/GenBank/DDBJ whole genome shotgun (WGS) entry which is preliminary data.</text>
</comment>
<keyword evidence="2 3" id="KW-0040">ANK repeat</keyword>
<dbReference type="EMBL" id="JAGMUU010000018">
    <property type="protein sequence ID" value="KAH7133072.1"/>
    <property type="molecule type" value="Genomic_DNA"/>
</dbReference>
<feature type="region of interest" description="Disordered" evidence="4">
    <location>
        <begin position="778"/>
        <end position="799"/>
    </location>
</feature>
<dbReference type="InterPro" id="IPR002110">
    <property type="entry name" value="Ankyrin_rpt"/>
</dbReference>
<reference evidence="5" key="1">
    <citation type="journal article" date="2021" name="Nat. Commun.">
        <title>Genetic determinants of endophytism in the Arabidopsis root mycobiome.</title>
        <authorList>
            <person name="Mesny F."/>
            <person name="Miyauchi S."/>
            <person name="Thiergart T."/>
            <person name="Pickel B."/>
            <person name="Atanasova L."/>
            <person name="Karlsson M."/>
            <person name="Huettel B."/>
            <person name="Barry K.W."/>
            <person name="Haridas S."/>
            <person name="Chen C."/>
            <person name="Bauer D."/>
            <person name="Andreopoulos W."/>
            <person name="Pangilinan J."/>
            <person name="LaButti K."/>
            <person name="Riley R."/>
            <person name="Lipzen A."/>
            <person name="Clum A."/>
            <person name="Drula E."/>
            <person name="Henrissat B."/>
            <person name="Kohler A."/>
            <person name="Grigoriev I.V."/>
            <person name="Martin F.M."/>
            <person name="Hacquard S."/>
        </authorList>
    </citation>
    <scope>NUCLEOTIDE SEQUENCE</scope>
    <source>
        <strain evidence="5">MPI-CAGE-AT-0021</strain>
    </source>
</reference>
<dbReference type="OrthoDB" id="3200163at2759"/>
<keyword evidence="6" id="KW-1185">Reference proteome</keyword>
<organism evidence="5 6">
    <name type="scientific">Dactylonectria estremocensis</name>
    <dbReference type="NCBI Taxonomy" id="1079267"/>
    <lineage>
        <taxon>Eukaryota</taxon>
        <taxon>Fungi</taxon>
        <taxon>Dikarya</taxon>
        <taxon>Ascomycota</taxon>
        <taxon>Pezizomycotina</taxon>
        <taxon>Sordariomycetes</taxon>
        <taxon>Hypocreomycetidae</taxon>
        <taxon>Hypocreales</taxon>
        <taxon>Nectriaceae</taxon>
        <taxon>Dactylonectria</taxon>
    </lineage>
</organism>
<dbReference type="SUPFAM" id="SSF48403">
    <property type="entry name" value="Ankyrin repeat"/>
    <property type="match status" value="1"/>
</dbReference>
<dbReference type="Gene3D" id="1.25.40.20">
    <property type="entry name" value="Ankyrin repeat-containing domain"/>
    <property type="match status" value="2"/>
</dbReference>
<proteinExistence type="predicted"/>
<feature type="repeat" description="ANK" evidence="3">
    <location>
        <begin position="429"/>
        <end position="461"/>
    </location>
</feature>
<accession>A0A9P9E938</accession>
<evidence type="ECO:0000256" key="2">
    <source>
        <dbReference type="ARBA" id="ARBA00023043"/>
    </source>
</evidence>
<dbReference type="InterPro" id="IPR050745">
    <property type="entry name" value="Multifunctional_regulatory"/>
</dbReference>
<gene>
    <name evidence="5" type="ORF">B0J13DRAFT_641648</name>
</gene>
<evidence type="ECO:0000313" key="5">
    <source>
        <dbReference type="EMBL" id="KAH7133072.1"/>
    </source>
</evidence>
<protein>
    <submittedName>
        <fullName evidence="5">Ankyrin repeat-containing domain protein</fullName>
    </submittedName>
</protein>
<dbReference type="InterPro" id="IPR036770">
    <property type="entry name" value="Ankyrin_rpt-contain_sf"/>
</dbReference>
<dbReference type="PROSITE" id="PS50297">
    <property type="entry name" value="ANK_REP_REGION"/>
    <property type="match status" value="1"/>
</dbReference>
<sequence>MAEVVAVVASGAGLASLALQLAEGVKRLRQRHENTAGLLGDISTLVYDLDSITDQLNDLKAETHGILEQQMGPILLERCRSRSANLTDRLTNLTESIPPRSKKRDLFRVVVRSERWKTDLEELRSAVAGVKQDLLQLYVIHQKIVMKRLLDIAIPNDSDREKVVIAHAMSRVRWVAGFGGFKPGKYWLRPVLQVESVVNFTAPGFVILEKLSEQLLTWEEAELQFREHYKSDPTFVNQVDPKGRGYLEKALSCGGWGYYGIEIESQIRLLRFLIQELHLTKGVDSPSIMYSCAAFSDENRHLQMIEALTSLGCDFSTTASPSFESWSEPCVHDPELSLSIHIIPEDPFYLEYMGIVLKSNADFGDSPPIHNAIIHASEEGFRLFVHKSHPLEENVNFLGQSSLHVSVRYPERLAILLAAGHDPNVRDKNGITPLMYAAAMNVSEAVTTLIDHGADLVIRDKLNDYDFIMYAAVRDHWSLVWSTIDLIESKDCSLLPRLFPSIIRASGRHCYLEHDSTSIKKGWKKYWLKVFSKLTSLDICFEDGGTLMHFVDHPNLANALVNAGFSNFNHRNNLGEHSLFAIARFLDPLLFRRFIAKGAQINITNNQGQTVLHRLLDLLQNSYDSQKKELLDMLEILLDNEADVGIRDQCSCNCSTGGCLPGSSMKLDLEKAFHVTLSNGFWIFEWLFILEDRNLLVEAKDFALSVFRQTYYREAGLRHTCCHSDSSYEAHEAEEAFWDIQKNVQLDILDEKMHNWGERDYQEVKHGLMVHLQQRQSAKEREVESVKQNSDGNGKKASLLQNSHLDGSEEFQIDYKEDKMYSGLGLFLMRTDILGVMEDLNYQEKDHTKDFLEEFVDELRKARGDKFSTRQPLIAELSAVFEDLL</sequence>
<dbReference type="Proteomes" id="UP000717696">
    <property type="component" value="Unassembled WGS sequence"/>
</dbReference>
<keyword evidence="1" id="KW-0677">Repeat</keyword>
<dbReference type="SMART" id="SM00248">
    <property type="entry name" value="ANK"/>
    <property type="match status" value="6"/>
</dbReference>
<dbReference type="PROSITE" id="PS50088">
    <property type="entry name" value="ANK_REPEAT"/>
    <property type="match status" value="1"/>
</dbReference>
<evidence type="ECO:0000256" key="1">
    <source>
        <dbReference type="ARBA" id="ARBA00022737"/>
    </source>
</evidence>